<keyword evidence="2" id="KW-1185">Reference proteome</keyword>
<comment type="caution">
    <text evidence="1">The sequence shown here is derived from an EMBL/GenBank/DDBJ whole genome shotgun (WGS) entry which is preliminary data.</text>
</comment>
<evidence type="ECO:0000313" key="1">
    <source>
        <dbReference type="EMBL" id="KAI3955793.1"/>
    </source>
</evidence>
<organism evidence="1 2">
    <name type="scientific">Papaver atlanticum</name>
    <dbReference type="NCBI Taxonomy" id="357466"/>
    <lineage>
        <taxon>Eukaryota</taxon>
        <taxon>Viridiplantae</taxon>
        <taxon>Streptophyta</taxon>
        <taxon>Embryophyta</taxon>
        <taxon>Tracheophyta</taxon>
        <taxon>Spermatophyta</taxon>
        <taxon>Magnoliopsida</taxon>
        <taxon>Ranunculales</taxon>
        <taxon>Papaveraceae</taxon>
        <taxon>Papaveroideae</taxon>
        <taxon>Papaver</taxon>
    </lineage>
</organism>
<name>A0AAD4XXB4_9MAGN</name>
<dbReference type="AlphaFoldDB" id="A0AAD4XXB4"/>
<dbReference type="EMBL" id="JAJJMB010001716">
    <property type="protein sequence ID" value="KAI3955793.1"/>
    <property type="molecule type" value="Genomic_DNA"/>
</dbReference>
<proteinExistence type="predicted"/>
<accession>A0AAD4XXB4</accession>
<dbReference type="Proteomes" id="UP001202328">
    <property type="component" value="Unassembled WGS sequence"/>
</dbReference>
<reference evidence="1" key="1">
    <citation type="submission" date="2022-04" db="EMBL/GenBank/DDBJ databases">
        <title>A functionally conserved STORR gene fusion in Papaver species that diverged 16.8 million years ago.</title>
        <authorList>
            <person name="Catania T."/>
        </authorList>
    </citation>
    <scope>NUCLEOTIDE SEQUENCE</scope>
    <source>
        <strain evidence="1">S-188037</strain>
    </source>
</reference>
<gene>
    <name evidence="1" type="ORF">MKW98_006153</name>
</gene>
<evidence type="ECO:0000313" key="2">
    <source>
        <dbReference type="Proteomes" id="UP001202328"/>
    </source>
</evidence>
<sequence>MPNLMRRSRKKVVAFDLANEEFRLVSAPPCMEKLWNEHDCRLVALGRQLCLYMGDELRVEIWSLMKGGGSKETWCLEFDIDYEAVVGSGLRKLQPVLLRKAGEIVFLFAESVLYCYDPKTTILKMISNEASTEDFKAVEVIAHLNTFASLEAMGENSKRYTVCTPLDDVIDELDRVALSQEIDTTRFRLRNR</sequence>
<protein>
    <recommendedName>
        <fullName evidence="3">F-box associated domain-containing protein</fullName>
    </recommendedName>
</protein>
<evidence type="ECO:0008006" key="3">
    <source>
        <dbReference type="Google" id="ProtNLM"/>
    </source>
</evidence>